<evidence type="ECO:0000256" key="6">
    <source>
        <dbReference type="ARBA" id="ARBA00022741"/>
    </source>
</evidence>
<dbReference type="SMART" id="SM00382">
    <property type="entry name" value="AAA"/>
    <property type="match status" value="1"/>
</dbReference>
<evidence type="ECO:0000313" key="13">
    <source>
        <dbReference type="Proteomes" id="UP000000419"/>
    </source>
</evidence>
<keyword evidence="3" id="KW-0813">Transport</keyword>
<dbReference type="InterPro" id="IPR017871">
    <property type="entry name" value="ABC_transporter-like_CS"/>
</dbReference>
<dbReference type="Pfam" id="PF00005">
    <property type="entry name" value="ABC_tran"/>
    <property type="match status" value="1"/>
</dbReference>
<evidence type="ECO:0000256" key="4">
    <source>
        <dbReference type="ARBA" id="ARBA00022475"/>
    </source>
</evidence>
<accession>Q8YF00</accession>
<feature type="compositionally biased region" description="Low complexity" evidence="10">
    <location>
        <begin position="107"/>
        <end position="122"/>
    </location>
</feature>
<sequence length="454" mass="50798">MGGKPWHKGHRRGPGLRCAVSLFAPAHRRQHRGGAGAGARTRDRRCARHGNDAPAKTVQDRVSAGLSGHSYRHTHRHGAEYRPHHHCRADRRRRLRHFRLSRHRPNRNGSRAARRAANGASRFCSRRDPRCSNRNRRQGETRMIEFDRITKNYNGRAAVDEVSFTIEPHSIAAIVGTSGSGKTTLLRMVNRLEEPTSGEIRIDGQSILDEPGHELRRRIGYVIQQHGLFPHRTVGENIATVPALLGWPKQRIEARVDELLELFQLEPGAYRDRYPHELSGGQQQRVGVARALAAGPNILLMDEPFGALDPVIRAKAQEDLKAIQRRFRTTILLVTHDMEEAISLGDRIAVMDEGKLLQFGPPAEILARPATEFVERLVGTGERPFRLLSLTDLKTVLQPGDASGEPLPVTASQRDALAELLWSGRRALPVLDEDGRSLGRVTLEKLLHQAERPA</sequence>
<protein>
    <submittedName>
        <fullName evidence="12">Glycine betaine/l-proline transport ATP-binding protein prov</fullName>
    </submittedName>
</protein>
<evidence type="ECO:0000256" key="3">
    <source>
        <dbReference type="ARBA" id="ARBA00022448"/>
    </source>
</evidence>
<dbReference type="PROSITE" id="PS00211">
    <property type="entry name" value="ABC_TRANSPORTER_1"/>
    <property type="match status" value="1"/>
</dbReference>
<dbReference type="GO" id="GO:0005524">
    <property type="term" value="F:ATP binding"/>
    <property type="evidence" value="ECO:0007669"/>
    <property type="project" value="UniProtKB-KW"/>
</dbReference>
<dbReference type="InterPro" id="IPR046342">
    <property type="entry name" value="CBS_dom_sf"/>
</dbReference>
<keyword evidence="4" id="KW-1003">Cell membrane</keyword>
<comment type="similarity">
    <text evidence="2">Belongs to the ABC transporter superfamily.</text>
</comment>
<feature type="domain" description="ABC transporter" evidence="11">
    <location>
        <begin position="144"/>
        <end position="378"/>
    </location>
</feature>
<keyword evidence="8" id="KW-1278">Translocase</keyword>
<dbReference type="Gene3D" id="3.40.50.300">
    <property type="entry name" value="P-loop containing nucleotide triphosphate hydrolases"/>
    <property type="match status" value="1"/>
</dbReference>
<keyword evidence="7 12" id="KW-0067">ATP-binding</keyword>
<dbReference type="EMBL" id="AE008917">
    <property type="protein sequence ID" value="AAL52908.1"/>
    <property type="molecule type" value="Genomic_DNA"/>
</dbReference>
<dbReference type="Proteomes" id="UP000000419">
    <property type="component" value="Chromosome I"/>
</dbReference>
<dbReference type="PANTHER" id="PTHR43117:SF4">
    <property type="entry name" value="OSMOPROTECTANT IMPORT ATP-BINDING PROTEIN OSMV"/>
    <property type="match status" value="1"/>
</dbReference>
<feature type="region of interest" description="Disordered" evidence="10">
    <location>
        <begin position="28"/>
        <end position="62"/>
    </location>
</feature>
<keyword evidence="6" id="KW-0547">Nucleotide-binding</keyword>
<dbReference type="InterPro" id="IPR027417">
    <property type="entry name" value="P-loop_NTPase"/>
</dbReference>
<keyword evidence="5" id="KW-0997">Cell inner membrane</keyword>
<dbReference type="FunFam" id="3.40.50.300:FF:000425">
    <property type="entry name" value="Probable ABC transporter, ATP-binding subunit"/>
    <property type="match status" value="1"/>
</dbReference>
<feature type="region of interest" description="Disordered" evidence="10">
    <location>
        <begin position="102"/>
        <end position="139"/>
    </location>
</feature>
<evidence type="ECO:0000256" key="7">
    <source>
        <dbReference type="ARBA" id="ARBA00022840"/>
    </source>
</evidence>
<name>Q8YF00_BRUME</name>
<feature type="compositionally biased region" description="Basic and acidic residues" evidence="10">
    <location>
        <begin position="125"/>
        <end position="139"/>
    </location>
</feature>
<comment type="subcellular location">
    <subcellularLocation>
        <location evidence="1">Cell inner membrane</location>
    </subcellularLocation>
</comment>
<dbReference type="SUPFAM" id="SSF52540">
    <property type="entry name" value="P-loop containing nucleoside triphosphate hydrolases"/>
    <property type="match status" value="1"/>
</dbReference>
<dbReference type="GO" id="GO:0016887">
    <property type="term" value="F:ATP hydrolysis activity"/>
    <property type="evidence" value="ECO:0007669"/>
    <property type="project" value="InterPro"/>
</dbReference>
<dbReference type="GO" id="GO:0015697">
    <property type="term" value="P:quaternary ammonium group transport"/>
    <property type="evidence" value="ECO:0007669"/>
    <property type="project" value="UniProtKB-ARBA"/>
</dbReference>
<evidence type="ECO:0000256" key="2">
    <source>
        <dbReference type="ARBA" id="ARBA00005417"/>
    </source>
</evidence>
<organism evidence="12 13">
    <name type="scientific">Brucella melitensis biotype 1 (strain ATCC 23456 / CCUG 17765 / NCTC 10094 / 16M)</name>
    <dbReference type="NCBI Taxonomy" id="224914"/>
    <lineage>
        <taxon>Bacteria</taxon>
        <taxon>Pseudomonadati</taxon>
        <taxon>Pseudomonadota</taxon>
        <taxon>Alphaproteobacteria</taxon>
        <taxon>Hyphomicrobiales</taxon>
        <taxon>Brucellaceae</taxon>
        <taxon>Brucella/Ochrobactrum group</taxon>
        <taxon>Brucella</taxon>
    </lineage>
</organism>
<feature type="region of interest" description="Disordered" evidence="10">
    <location>
        <begin position="69"/>
        <end position="88"/>
    </location>
</feature>
<dbReference type="KEGG" id="bme:BMEI1727"/>
<evidence type="ECO:0000256" key="1">
    <source>
        <dbReference type="ARBA" id="ARBA00004533"/>
    </source>
</evidence>
<evidence type="ECO:0000256" key="8">
    <source>
        <dbReference type="ARBA" id="ARBA00022967"/>
    </source>
</evidence>
<evidence type="ECO:0000256" key="9">
    <source>
        <dbReference type="ARBA" id="ARBA00023136"/>
    </source>
</evidence>
<keyword evidence="13" id="KW-1185">Reference proteome</keyword>
<gene>
    <name evidence="12" type="ordered locus">BMEI1727</name>
</gene>
<evidence type="ECO:0000259" key="11">
    <source>
        <dbReference type="PROSITE" id="PS50893"/>
    </source>
</evidence>
<dbReference type="AlphaFoldDB" id="Q8YF00"/>
<keyword evidence="9" id="KW-0472">Membrane</keyword>
<proteinExistence type="inferred from homology"/>
<dbReference type="eggNOG" id="COG1125">
    <property type="taxonomic scope" value="Bacteria"/>
</dbReference>
<dbReference type="PROSITE" id="PS50893">
    <property type="entry name" value="ABC_TRANSPORTER_2"/>
    <property type="match status" value="1"/>
</dbReference>
<dbReference type="InterPro" id="IPR003593">
    <property type="entry name" value="AAA+_ATPase"/>
</dbReference>
<dbReference type="InterPro" id="IPR003439">
    <property type="entry name" value="ABC_transporter-like_ATP-bd"/>
</dbReference>
<evidence type="ECO:0000256" key="10">
    <source>
        <dbReference type="SAM" id="MobiDB-lite"/>
    </source>
</evidence>
<dbReference type="PANTHER" id="PTHR43117">
    <property type="entry name" value="OSMOPROTECTANT IMPORT ATP-BINDING PROTEIN OSMV"/>
    <property type="match status" value="1"/>
</dbReference>
<evidence type="ECO:0000256" key="5">
    <source>
        <dbReference type="ARBA" id="ARBA00022519"/>
    </source>
</evidence>
<dbReference type="GO" id="GO:0005886">
    <property type="term" value="C:plasma membrane"/>
    <property type="evidence" value="ECO:0007669"/>
    <property type="project" value="UniProtKB-SubCell"/>
</dbReference>
<dbReference type="SUPFAM" id="SSF54631">
    <property type="entry name" value="CBS-domain pair"/>
    <property type="match status" value="1"/>
</dbReference>
<evidence type="ECO:0000313" key="12">
    <source>
        <dbReference type="EMBL" id="AAL52908.1"/>
    </source>
</evidence>
<dbReference type="PIR" id="AI3467">
    <property type="entry name" value="AI3467"/>
</dbReference>
<reference evidence="12 13" key="1">
    <citation type="journal article" date="2002" name="Proc. Natl. Acad. Sci. U.S.A.">
        <title>The genome sequence of the facultative intracellular pathogen Brucella melitensis.</title>
        <authorList>
            <person name="DelVecchio V.G."/>
            <person name="Kapatral V."/>
            <person name="Redkar R.J."/>
            <person name="Patra G."/>
            <person name="Mujer C."/>
            <person name="Los T."/>
            <person name="Ivanova N."/>
            <person name="Anderson I."/>
            <person name="Bhattacharyya A."/>
            <person name="Lykidis A."/>
            <person name="Reznik G."/>
            <person name="Jablonski L."/>
            <person name="Larsen N."/>
            <person name="D'Souza M."/>
            <person name="Bernal A."/>
            <person name="Mazur M."/>
            <person name="Goltsman E."/>
            <person name="Selkov E."/>
            <person name="Elzer P.H."/>
            <person name="Hagius S."/>
            <person name="O'Callaghan D."/>
            <person name="Letesson J.J."/>
            <person name="Haselkorn R."/>
            <person name="Kyrpides N."/>
            <person name="Overbeek R."/>
        </authorList>
    </citation>
    <scope>NUCLEOTIDE SEQUENCE [LARGE SCALE GENOMIC DNA]</scope>
    <source>
        <strain evidence="13">ATCC 23456 / CCUG 17765 / NCTC 10094 / 16M</strain>
    </source>
</reference>